<accession>A0A8H6TFC1</accession>
<comment type="catalytic activity">
    <reaction evidence="12">
        <text>small RNA 3'-end nucleotide + S-adenosyl-L-methionine = small RNA 3'-end 2'-O-methylnucleotide + S-adenosyl-L-homocysteine + H(+)</text>
        <dbReference type="Rhea" id="RHEA:37887"/>
        <dbReference type="Rhea" id="RHEA-COMP:10415"/>
        <dbReference type="Rhea" id="RHEA-COMP:10416"/>
        <dbReference type="ChEBI" id="CHEBI:15378"/>
        <dbReference type="ChEBI" id="CHEBI:57856"/>
        <dbReference type="ChEBI" id="CHEBI:59789"/>
        <dbReference type="ChEBI" id="CHEBI:74896"/>
        <dbReference type="ChEBI" id="CHEBI:74898"/>
        <dbReference type="EC" id="2.1.1.386"/>
    </reaction>
</comment>
<feature type="compositionally biased region" description="Basic and acidic residues" evidence="13">
    <location>
        <begin position="220"/>
        <end position="235"/>
    </location>
</feature>
<keyword evidence="8" id="KW-0460">Magnesium</keyword>
<dbReference type="Pfam" id="PF13489">
    <property type="entry name" value="Methyltransf_23"/>
    <property type="match status" value="1"/>
</dbReference>
<dbReference type="GO" id="GO:0003723">
    <property type="term" value="F:RNA binding"/>
    <property type="evidence" value="ECO:0007669"/>
    <property type="project" value="UniProtKB-KW"/>
</dbReference>
<feature type="region of interest" description="Disordered" evidence="13">
    <location>
        <begin position="432"/>
        <end position="502"/>
    </location>
</feature>
<dbReference type="InterPro" id="IPR026610">
    <property type="entry name" value="Hen1"/>
</dbReference>
<comment type="caution">
    <text evidence="14">The sequence shown here is derived from an EMBL/GenBank/DDBJ whole genome shotgun (WGS) entry which is preliminary data.</text>
</comment>
<dbReference type="InterPro" id="IPR029063">
    <property type="entry name" value="SAM-dependent_MTases_sf"/>
</dbReference>
<evidence type="ECO:0000256" key="13">
    <source>
        <dbReference type="SAM" id="MobiDB-lite"/>
    </source>
</evidence>
<dbReference type="EC" id="2.1.1.386" evidence="11"/>
<evidence type="ECO:0000256" key="8">
    <source>
        <dbReference type="ARBA" id="ARBA00022842"/>
    </source>
</evidence>
<dbReference type="GO" id="GO:0005737">
    <property type="term" value="C:cytoplasm"/>
    <property type="evidence" value="ECO:0007669"/>
    <property type="project" value="TreeGrafter"/>
</dbReference>
<evidence type="ECO:0000256" key="4">
    <source>
        <dbReference type="ARBA" id="ARBA00022603"/>
    </source>
</evidence>
<evidence type="ECO:0000313" key="15">
    <source>
        <dbReference type="Proteomes" id="UP000613580"/>
    </source>
</evidence>
<evidence type="ECO:0000256" key="9">
    <source>
        <dbReference type="ARBA" id="ARBA00022884"/>
    </source>
</evidence>
<reference evidence="14" key="1">
    <citation type="submission" date="2020-05" db="EMBL/GenBank/DDBJ databases">
        <title>Mycena genomes resolve the evolution of fungal bioluminescence.</title>
        <authorList>
            <person name="Tsai I.J."/>
        </authorList>
    </citation>
    <scope>NUCLEOTIDE SEQUENCE</scope>
    <source>
        <strain evidence="14">110903Hualien_Pintung</strain>
    </source>
</reference>
<evidence type="ECO:0000256" key="7">
    <source>
        <dbReference type="ARBA" id="ARBA00022723"/>
    </source>
</evidence>
<evidence type="ECO:0000256" key="3">
    <source>
        <dbReference type="ARBA" id="ARBA00021330"/>
    </source>
</evidence>
<feature type="compositionally biased region" description="Basic and acidic residues" evidence="13">
    <location>
        <begin position="473"/>
        <end position="485"/>
    </location>
</feature>
<keyword evidence="9" id="KW-0694">RNA-binding</keyword>
<dbReference type="GO" id="GO:0030422">
    <property type="term" value="P:siRNA processing"/>
    <property type="evidence" value="ECO:0007669"/>
    <property type="project" value="TreeGrafter"/>
</dbReference>
<dbReference type="GO" id="GO:0090486">
    <property type="term" value="F:small RNA 2'-O-methyltransferase activity"/>
    <property type="evidence" value="ECO:0007669"/>
    <property type="project" value="UniProtKB-EC"/>
</dbReference>
<name>A0A8H6TFC1_MYCCL</name>
<evidence type="ECO:0000256" key="5">
    <source>
        <dbReference type="ARBA" id="ARBA00022679"/>
    </source>
</evidence>
<evidence type="ECO:0000256" key="12">
    <source>
        <dbReference type="ARBA" id="ARBA00048418"/>
    </source>
</evidence>
<keyword evidence="5" id="KW-0808">Transferase</keyword>
<dbReference type="PANTHER" id="PTHR21404:SF3">
    <property type="entry name" value="SMALL RNA 2'-O-METHYLTRANSFERASE"/>
    <property type="match status" value="1"/>
</dbReference>
<evidence type="ECO:0000256" key="1">
    <source>
        <dbReference type="ARBA" id="ARBA00001946"/>
    </source>
</evidence>
<comment type="cofactor">
    <cofactor evidence="1">
        <name>Mg(2+)</name>
        <dbReference type="ChEBI" id="CHEBI:18420"/>
    </cofactor>
</comment>
<organism evidence="14 15">
    <name type="scientific">Mycena chlorophos</name>
    <name type="common">Agaric fungus</name>
    <name type="synonym">Agaricus chlorophos</name>
    <dbReference type="NCBI Taxonomy" id="658473"/>
    <lineage>
        <taxon>Eukaryota</taxon>
        <taxon>Fungi</taxon>
        <taxon>Dikarya</taxon>
        <taxon>Basidiomycota</taxon>
        <taxon>Agaricomycotina</taxon>
        <taxon>Agaricomycetes</taxon>
        <taxon>Agaricomycetidae</taxon>
        <taxon>Agaricales</taxon>
        <taxon>Marasmiineae</taxon>
        <taxon>Mycenaceae</taxon>
        <taxon>Mycena</taxon>
    </lineage>
</organism>
<protein>
    <recommendedName>
        <fullName evidence="3">Small RNA 2'-O-methyltransferase</fullName>
        <ecNumber evidence="11">2.1.1.386</ecNumber>
    </recommendedName>
</protein>
<evidence type="ECO:0000313" key="14">
    <source>
        <dbReference type="EMBL" id="KAF7316673.1"/>
    </source>
</evidence>
<feature type="compositionally biased region" description="Basic and acidic residues" evidence="13">
    <location>
        <begin position="493"/>
        <end position="502"/>
    </location>
</feature>
<dbReference type="OrthoDB" id="2154311at2759"/>
<evidence type="ECO:0000256" key="2">
    <source>
        <dbReference type="ARBA" id="ARBA00009026"/>
    </source>
</evidence>
<dbReference type="GO" id="GO:0005634">
    <property type="term" value="C:nucleus"/>
    <property type="evidence" value="ECO:0007669"/>
    <property type="project" value="TreeGrafter"/>
</dbReference>
<comment type="similarity">
    <text evidence="2">Belongs to the methyltransferase superfamily. HEN1 family.</text>
</comment>
<keyword evidence="10" id="KW-0943">RNA-mediated gene silencing</keyword>
<feature type="region of interest" description="Disordered" evidence="13">
    <location>
        <begin position="215"/>
        <end position="235"/>
    </location>
</feature>
<dbReference type="EMBL" id="JACAZE010000005">
    <property type="protein sequence ID" value="KAF7316673.1"/>
    <property type="molecule type" value="Genomic_DNA"/>
</dbReference>
<dbReference type="Proteomes" id="UP000613580">
    <property type="component" value="Unassembled WGS sequence"/>
</dbReference>
<keyword evidence="6" id="KW-0949">S-adenosyl-L-methionine</keyword>
<dbReference type="GO" id="GO:0046872">
    <property type="term" value="F:metal ion binding"/>
    <property type="evidence" value="ECO:0007669"/>
    <property type="project" value="UniProtKB-KW"/>
</dbReference>
<keyword evidence="15" id="KW-1185">Reference proteome</keyword>
<dbReference type="Gene3D" id="3.40.50.150">
    <property type="entry name" value="Vaccinia Virus protein VP39"/>
    <property type="match status" value="1"/>
</dbReference>
<keyword evidence="7" id="KW-0479">Metal-binding</keyword>
<dbReference type="PANTHER" id="PTHR21404">
    <property type="entry name" value="HEN1"/>
    <property type="match status" value="1"/>
</dbReference>
<sequence length="502" mass="56702">MTTTTTIVELDEDVDHGEIDLDIGDPIVTFYPPLHLQRRIWILDLLRKENIVEASISVLDVGCGEGQLLSVLAQPAPWLAPPSSTILPSVDDCTYKPSDVENLHMRRVTGLDISASDLAFAIKDTQPPDPASQQDPYSLRVTRFEDLSVRIFKGGLQTLNEEFVGVECIVCTEVIEHLPPDILPALAPMLLGMYNPRRLLITTPSYTFNARFTRPSAPRSQRERQGFPDPTGRTDRIFRHHDHKFEWTIDEFHAWCRETAEEWDYELEEMDGVGRAIQDDPWGRDKELGDATFVVSFLRKESTSTEQRTEKARAVLANLNLSGDAHELLAEHHHTAHKSSRQPAPLPEIAEKIQAKMEEQREAILPLEQLWFDPTISTLCGGWIEMLIRAADESDGLNLLRAPKEWSIELVGGVKQPQEELWPDTSLDLIPDGWIPGQDPDEAYEDDDSSSLSTTGADGDVSWNGSQLEDDTQEHPWHKEDHDNGWSEAGSWGREEQPYDHV</sequence>
<feature type="compositionally biased region" description="Acidic residues" evidence="13">
    <location>
        <begin position="439"/>
        <end position="449"/>
    </location>
</feature>
<gene>
    <name evidence="14" type="ORF">HMN09_00400200</name>
</gene>
<evidence type="ECO:0000256" key="10">
    <source>
        <dbReference type="ARBA" id="ARBA00023158"/>
    </source>
</evidence>
<evidence type="ECO:0000256" key="11">
    <source>
        <dbReference type="ARBA" id="ARBA00035025"/>
    </source>
</evidence>
<proteinExistence type="inferred from homology"/>
<keyword evidence="4" id="KW-0489">Methyltransferase</keyword>
<dbReference type="GO" id="GO:0001510">
    <property type="term" value="P:RNA methylation"/>
    <property type="evidence" value="ECO:0007669"/>
    <property type="project" value="InterPro"/>
</dbReference>
<evidence type="ECO:0000256" key="6">
    <source>
        <dbReference type="ARBA" id="ARBA00022691"/>
    </source>
</evidence>
<dbReference type="AlphaFoldDB" id="A0A8H6TFC1"/>
<dbReference type="SUPFAM" id="SSF53335">
    <property type="entry name" value="S-adenosyl-L-methionine-dependent methyltransferases"/>
    <property type="match status" value="1"/>
</dbReference>